<evidence type="ECO:0000256" key="1">
    <source>
        <dbReference type="SAM" id="SignalP"/>
    </source>
</evidence>
<keyword evidence="1" id="KW-0732">Signal</keyword>
<reference evidence="2 3" key="1">
    <citation type="submission" date="2020-08" db="EMBL/GenBank/DDBJ databases">
        <title>Functional genomics of gut bacteria from endangered species of beetles.</title>
        <authorList>
            <person name="Carlos-Shanley C."/>
        </authorList>
    </citation>
    <scope>NUCLEOTIDE SEQUENCE [LARGE SCALE GENOMIC DNA]</scope>
    <source>
        <strain evidence="2 3">S00124</strain>
    </source>
</reference>
<comment type="caution">
    <text evidence="2">The sequence shown here is derived from an EMBL/GenBank/DDBJ whole genome shotgun (WGS) entry which is preliminary data.</text>
</comment>
<evidence type="ECO:0000313" key="2">
    <source>
        <dbReference type="EMBL" id="MBB6578887.1"/>
    </source>
</evidence>
<feature type="chain" id="PRO_5047444893" description="Membrane lipoprotein, cell wall extensin motif" evidence="1">
    <location>
        <begin position="24"/>
        <end position="109"/>
    </location>
</feature>
<protein>
    <recommendedName>
        <fullName evidence="4">Membrane lipoprotein, cell wall extensin motif</fullName>
    </recommendedName>
</protein>
<evidence type="ECO:0000313" key="3">
    <source>
        <dbReference type="Proteomes" id="UP000562492"/>
    </source>
</evidence>
<accession>A0ABR6RIA3</accession>
<keyword evidence="3" id="KW-1185">Reference proteome</keyword>
<sequence>MSRLLAQLLVPLALASLSAPVWAHDDDHHGRRHHRKEYKEEYWDGQCKVERKWKKNGEYKEKRKCRDRPVVYQQPVYVEPQPVVVAPRPVIAVPRPEAIVISPQIVIRP</sequence>
<feature type="signal peptide" evidence="1">
    <location>
        <begin position="1"/>
        <end position="23"/>
    </location>
</feature>
<dbReference type="Proteomes" id="UP000562492">
    <property type="component" value="Unassembled WGS sequence"/>
</dbReference>
<proteinExistence type="predicted"/>
<dbReference type="EMBL" id="JACHKZ010000020">
    <property type="protein sequence ID" value="MBB6578887.1"/>
    <property type="molecule type" value="Genomic_DNA"/>
</dbReference>
<dbReference type="RefSeq" id="WP_184709776.1">
    <property type="nucleotide sequence ID" value="NZ_CP083451.1"/>
</dbReference>
<name>A0ABR6RIA3_9BURK</name>
<evidence type="ECO:0008006" key="4">
    <source>
        <dbReference type="Google" id="ProtNLM"/>
    </source>
</evidence>
<gene>
    <name evidence="2" type="ORF">HNP33_002992</name>
</gene>
<organism evidence="2 3">
    <name type="scientific">Comamonas odontotermitis</name>
    <dbReference type="NCBI Taxonomy" id="379895"/>
    <lineage>
        <taxon>Bacteria</taxon>
        <taxon>Pseudomonadati</taxon>
        <taxon>Pseudomonadota</taxon>
        <taxon>Betaproteobacteria</taxon>
        <taxon>Burkholderiales</taxon>
        <taxon>Comamonadaceae</taxon>
        <taxon>Comamonas</taxon>
    </lineage>
</organism>